<feature type="signal peptide" evidence="4">
    <location>
        <begin position="1"/>
        <end position="21"/>
    </location>
</feature>
<dbReference type="Pfam" id="PF00353">
    <property type="entry name" value="HemolysinCabind"/>
    <property type="match status" value="2"/>
</dbReference>
<dbReference type="Proteomes" id="UP001147700">
    <property type="component" value="Unassembled WGS sequence"/>
</dbReference>
<organism evidence="5 6">
    <name type="scientific">Solirubrobacter deserti</name>
    <dbReference type="NCBI Taxonomy" id="2282478"/>
    <lineage>
        <taxon>Bacteria</taxon>
        <taxon>Bacillati</taxon>
        <taxon>Actinomycetota</taxon>
        <taxon>Thermoleophilia</taxon>
        <taxon>Solirubrobacterales</taxon>
        <taxon>Solirubrobacteraceae</taxon>
        <taxon>Solirubrobacter</taxon>
    </lineage>
</organism>
<comment type="caution">
    <text evidence="5">The sequence shown here is derived from an EMBL/GenBank/DDBJ whole genome shotgun (WGS) entry which is preliminary data.</text>
</comment>
<dbReference type="InterPro" id="IPR001343">
    <property type="entry name" value="Hemolysn_Ca-bd"/>
</dbReference>
<feature type="region of interest" description="Disordered" evidence="3">
    <location>
        <begin position="209"/>
        <end position="231"/>
    </location>
</feature>
<evidence type="ECO:0008006" key="7">
    <source>
        <dbReference type="Google" id="ProtNLM"/>
    </source>
</evidence>
<evidence type="ECO:0000313" key="5">
    <source>
        <dbReference type="EMBL" id="MDA0139454.1"/>
    </source>
</evidence>
<protein>
    <recommendedName>
        <fullName evidence="7">Calcium-binding protein</fullName>
    </recommendedName>
</protein>
<name>A0ABT4RLM3_9ACTN</name>
<dbReference type="InterPro" id="IPR050557">
    <property type="entry name" value="RTX_toxin/Mannuronan_C5-epim"/>
</dbReference>
<dbReference type="EMBL" id="JAPCID010000026">
    <property type="protein sequence ID" value="MDA0139454.1"/>
    <property type="molecule type" value="Genomic_DNA"/>
</dbReference>
<reference evidence="5" key="1">
    <citation type="submission" date="2022-10" db="EMBL/GenBank/DDBJ databases">
        <title>The WGS of Solirubrobacter sp. CPCC 204708.</title>
        <authorList>
            <person name="Jiang Z."/>
        </authorList>
    </citation>
    <scope>NUCLEOTIDE SEQUENCE</scope>
    <source>
        <strain evidence="5">CPCC 204708</strain>
    </source>
</reference>
<dbReference type="InterPro" id="IPR018511">
    <property type="entry name" value="Hemolysin-typ_Ca-bd_CS"/>
</dbReference>
<dbReference type="SUPFAM" id="SSF51120">
    <property type="entry name" value="beta-Roll"/>
    <property type="match status" value="1"/>
</dbReference>
<sequence>MAGGAVSTVLATLAFSGSAQAVQITGTPGSDRIRATGQADVVDGAAGDDRIGARSGPDTVTGGEGLDRIWGGRGADRLFGGVGDDRIWGNHGHDHSWGEDGNDHMGGAAGNDKQWGGTGNDLIYAARGNDETWGEDGDDQLWAMARADVHGPNDTAGDVLHGGPGNDTFRVRDGEADTVDCGAGVDTVYADFKDVLSNPGECEVVNRARRAKKGEDQRENVDPAESVSVRE</sequence>
<feature type="chain" id="PRO_5047491221" description="Calcium-binding protein" evidence="4">
    <location>
        <begin position="22"/>
        <end position="231"/>
    </location>
</feature>
<feature type="region of interest" description="Disordered" evidence="3">
    <location>
        <begin position="45"/>
        <end position="66"/>
    </location>
</feature>
<dbReference type="InterPro" id="IPR011049">
    <property type="entry name" value="Serralysin-like_metalloprot_C"/>
</dbReference>
<gene>
    <name evidence="5" type="ORF">OJ962_18270</name>
</gene>
<evidence type="ECO:0000256" key="3">
    <source>
        <dbReference type="SAM" id="MobiDB-lite"/>
    </source>
</evidence>
<proteinExistence type="predicted"/>
<evidence type="ECO:0000313" key="6">
    <source>
        <dbReference type="Proteomes" id="UP001147700"/>
    </source>
</evidence>
<keyword evidence="6" id="KW-1185">Reference proteome</keyword>
<evidence type="ECO:0000256" key="2">
    <source>
        <dbReference type="ARBA" id="ARBA00022525"/>
    </source>
</evidence>
<dbReference type="Gene3D" id="2.150.10.10">
    <property type="entry name" value="Serralysin-like metalloprotease, C-terminal"/>
    <property type="match status" value="2"/>
</dbReference>
<keyword evidence="4" id="KW-0732">Signal</keyword>
<dbReference type="PANTHER" id="PTHR38340">
    <property type="entry name" value="S-LAYER PROTEIN"/>
    <property type="match status" value="1"/>
</dbReference>
<dbReference type="RefSeq" id="WP_270006517.1">
    <property type="nucleotide sequence ID" value="NZ_JAPCID010000026.1"/>
</dbReference>
<comment type="subcellular location">
    <subcellularLocation>
        <location evidence="1">Secreted</location>
    </subcellularLocation>
</comment>
<evidence type="ECO:0000256" key="1">
    <source>
        <dbReference type="ARBA" id="ARBA00004613"/>
    </source>
</evidence>
<keyword evidence="2" id="KW-0964">Secreted</keyword>
<dbReference type="PANTHER" id="PTHR38340:SF1">
    <property type="entry name" value="S-LAYER PROTEIN"/>
    <property type="match status" value="1"/>
</dbReference>
<dbReference type="PRINTS" id="PR00313">
    <property type="entry name" value="CABNDNGRPT"/>
</dbReference>
<accession>A0ABT4RLM3</accession>
<evidence type="ECO:0000256" key="4">
    <source>
        <dbReference type="SAM" id="SignalP"/>
    </source>
</evidence>
<dbReference type="PROSITE" id="PS00330">
    <property type="entry name" value="HEMOLYSIN_CALCIUM"/>
    <property type="match status" value="1"/>
</dbReference>